<organism evidence="1 2">
    <name type="scientific">Araneus ventricosus</name>
    <name type="common">Orbweaver spider</name>
    <name type="synonym">Epeira ventricosa</name>
    <dbReference type="NCBI Taxonomy" id="182803"/>
    <lineage>
        <taxon>Eukaryota</taxon>
        <taxon>Metazoa</taxon>
        <taxon>Ecdysozoa</taxon>
        <taxon>Arthropoda</taxon>
        <taxon>Chelicerata</taxon>
        <taxon>Arachnida</taxon>
        <taxon>Araneae</taxon>
        <taxon>Araneomorphae</taxon>
        <taxon>Entelegynae</taxon>
        <taxon>Araneoidea</taxon>
        <taxon>Araneidae</taxon>
        <taxon>Araneus</taxon>
    </lineage>
</organism>
<dbReference type="Proteomes" id="UP000499080">
    <property type="component" value="Unassembled WGS sequence"/>
</dbReference>
<accession>A0A4Y2NKK2</accession>
<gene>
    <name evidence="1" type="ORF">AVEN_24064_1</name>
</gene>
<dbReference type="AlphaFoldDB" id="A0A4Y2NKK2"/>
<dbReference type="EMBL" id="BGPR01009308">
    <property type="protein sequence ID" value="GBN39209.1"/>
    <property type="molecule type" value="Genomic_DNA"/>
</dbReference>
<sequence length="158" mass="17684">MYGAPSLPHLPKSRQYLPIPENRQRPAASLILLANLSFPTLGKALEELFTQRLTYHMESCNITSRNQHLFNECMLIDTAIHSLINRIADAKRLSKHVLVLSSDIKGVLENLQHQAIINSLIRSGAPDNIVLILISLLQNRLVTMQTPQGKVSKEQTKG</sequence>
<proteinExistence type="predicted"/>
<comment type="caution">
    <text evidence="1">The sequence shown here is derived from an EMBL/GenBank/DDBJ whole genome shotgun (WGS) entry which is preliminary data.</text>
</comment>
<keyword evidence="2" id="KW-1185">Reference proteome</keyword>
<evidence type="ECO:0000313" key="1">
    <source>
        <dbReference type="EMBL" id="GBN39209.1"/>
    </source>
</evidence>
<dbReference type="OrthoDB" id="6437707at2759"/>
<reference evidence="1 2" key="1">
    <citation type="journal article" date="2019" name="Sci. Rep.">
        <title>Orb-weaving spider Araneus ventricosus genome elucidates the spidroin gene catalogue.</title>
        <authorList>
            <person name="Kono N."/>
            <person name="Nakamura H."/>
            <person name="Ohtoshi R."/>
            <person name="Moran D.A.P."/>
            <person name="Shinohara A."/>
            <person name="Yoshida Y."/>
            <person name="Fujiwara M."/>
            <person name="Mori M."/>
            <person name="Tomita M."/>
            <person name="Arakawa K."/>
        </authorList>
    </citation>
    <scope>NUCLEOTIDE SEQUENCE [LARGE SCALE GENOMIC DNA]</scope>
</reference>
<evidence type="ECO:0000313" key="2">
    <source>
        <dbReference type="Proteomes" id="UP000499080"/>
    </source>
</evidence>
<name>A0A4Y2NKK2_ARAVE</name>
<protein>
    <submittedName>
        <fullName evidence="1">Uncharacterized protein</fullName>
    </submittedName>
</protein>